<dbReference type="EMBL" id="CM023486">
    <property type="protein sequence ID" value="KAH6928112.1"/>
    <property type="molecule type" value="Genomic_DNA"/>
</dbReference>
<proteinExistence type="predicted"/>
<dbReference type="Proteomes" id="UP000821845">
    <property type="component" value="Chromosome 6"/>
</dbReference>
<evidence type="ECO:0000313" key="2">
    <source>
        <dbReference type="Proteomes" id="UP000821845"/>
    </source>
</evidence>
<name>A0ACB7RYV9_HYAAI</name>
<comment type="caution">
    <text evidence="1">The sequence shown here is derived from an EMBL/GenBank/DDBJ whole genome shotgun (WGS) entry which is preliminary data.</text>
</comment>
<reference evidence="1" key="1">
    <citation type="submission" date="2020-05" db="EMBL/GenBank/DDBJ databases">
        <title>Large-scale comparative analyses of tick genomes elucidate their genetic diversity and vector capacities.</title>
        <authorList>
            <person name="Jia N."/>
            <person name="Wang J."/>
            <person name="Shi W."/>
            <person name="Du L."/>
            <person name="Sun Y."/>
            <person name="Zhan W."/>
            <person name="Jiang J."/>
            <person name="Wang Q."/>
            <person name="Zhang B."/>
            <person name="Ji P."/>
            <person name="Sakyi L.B."/>
            <person name="Cui X."/>
            <person name="Yuan T."/>
            <person name="Jiang B."/>
            <person name="Yang W."/>
            <person name="Lam T.T.-Y."/>
            <person name="Chang Q."/>
            <person name="Ding S."/>
            <person name="Wang X."/>
            <person name="Zhu J."/>
            <person name="Ruan X."/>
            <person name="Zhao L."/>
            <person name="Wei J."/>
            <person name="Que T."/>
            <person name="Du C."/>
            <person name="Cheng J."/>
            <person name="Dai P."/>
            <person name="Han X."/>
            <person name="Huang E."/>
            <person name="Gao Y."/>
            <person name="Liu J."/>
            <person name="Shao H."/>
            <person name="Ye R."/>
            <person name="Li L."/>
            <person name="Wei W."/>
            <person name="Wang X."/>
            <person name="Wang C."/>
            <person name="Yang T."/>
            <person name="Huo Q."/>
            <person name="Li W."/>
            <person name="Guo W."/>
            <person name="Chen H."/>
            <person name="Zhou L."/>
            <person name="Ni X."/>
            <person name="Tian J."/>
            <person name="Zhou Y."/>
            <person name="Sheng Y."/>
            <person name="Liu T."/>
            <person name="Pan Y."/>
            <person name="Xia L."/>
            <person name="Li J."/>
            <person name="Zhao F."/>
            <person name="Cao W."/>
        </authorList>
    </citation>
    <scope>NUCLEOTIDE SEQUENCE</scope>
    <source>
        <strain evidence="1">Hyas-2018</strain>
    </source>
</reference>
<sequence length="172" mass="18901">MWEAGAELTGPMKKCKSAGAQGFISGPVALYKTGRRSCTSVLYSSPCLLVLLSLAVCRAEQPAIPAGKRTQYLVQDNAGGSYKFGYDTGAEQQNFRQEERTSDGTVHGRYGFTDANGYLRVIEYIADETGYHVIHTKTELPQNRPRSTVKPHAPFLGPLPPFIPRPHPDEET</sequence>
<protein>
    <submittedName>
        <fullName evidence="1">Uncharacterized protein</fullName>
    </submittedName>
</protein>
<gene>
    <name evidence="1" type="ORF">HPB50_012101</name>
</gene>
<organism evidence="1 2">
    <name type="scientific">Hyalomma asiaticum</name>
    <name type="common">Tick</name>
    <dbReference type="NCBI Taxonomy" id="266040"/>
    <lineage>
        <taxon>Eukaryota</taxon>
        <taxon>Metazoa</taxon>
        <taxon>Ecdysozoa</taxon>
        <taxon>Arthropoda</taxon>
        <taxon>Chelicerata</taxon>
        <taxon>Arachnida</taxon>
        <taxon>Acari</taxon>
        <taxon>Parasitiformes</taxon>
        <taxon>Ixodida</taxon>
        <taxon>Ixodoidea</taxon>
        <taxon>Ixodidae</taxon>
        <taxon>Hyalomminae</taxon>
        <taxon>Hyalomma</taxon>
    </lineage>
</organism>
<evidence type="ECO:0000313" key="1">
    <source>
        <dbReference type="EMBL" id="KAH6928112.1"/>
    </source>
</evidence>
<keyword evidence="2" id="KW-1185">Reference proteome</keyword>
<accession>A0ACB7RYV9</accession>